<comment type="caution">
    <text evidence="2">The sequence shown here is derived from an EMBL/GenBank/DDBJ whole genome shotgun (WGS) entry which is preliminary data.</text>
</comment>
<sequence>MSQVDQKKPLPDDVARQLCEQFDAYKKKYGLNFIAKPVIKNGQKDFSEWMCGFPGRNGTLWEGALLKLRVTFPSNYPVEPPAFIFDPPIPHPNVYPNGYVSLSILYPTNWKQRTTVSQLFKALDEIMAHPDRENPANAVAFFEFCERPEKYKEPRFHMEDQAVIDLFENPNLFSRLISDSVAQNNMRMDNDKDFHQQFQHLASHDQTALYSLLSMEMQFTTEIHNLLSLRDSEKNLLKQTCSAKSDDEISSATEAIEENYNSQLDALRSVQVRQFRKLVDALYERHCNTDVHITRKAESLDMPFPESLLQSTNVHMHTVLDEGFTIFLGNQLKTMHNLRLLNFNPVYSQVALKSIDDVSTKLQSALFLYGNHLHGLIHLVKEDADYHSLRKTDLFKACERSPELHFSNLISQLEKIKALLKTTPRSKRVEKTANNKHDTQFTVGDVYITRHSNLGAAQIIFHLVSDESLSQMDLTSRHGCMDGLRNIIRVCHEFGITTISVPLLLVNEISPELHNESWCLRRAEMVFKSVKGFMIEFAKYASTPQYTIQFYLPENIDTSVFHHCSDMIPAIFQTTGPLFADRKK</sequence>
<organism evidence="2 3">
    <name type="scientific">Trichinella spiralis</name>
    <name type="common">Trichina worm</name>
    <dbReference type="NCBI Taxonomy" id="6334"/>
    <lineage>
        <taxon>Eukaryota</taxon>
        <taxon>Metazoa</taxon>
        <taxon>Ecdysozoa</taxon>
        <taxon>Nematoda</taxon>
        <taxon>Enoplea</taxon>
        <taxon>Dorylaimia</taxon>
        <taxon>Trichinellida</taxon>
        <taxon>Trichinellidae</taxon>
        <taxon>Trichinella</taxon>
    </lineage>
</organism>
<dbReference type="EMBL" id="JBEUSY010000180">
    <property type="protein sequence ID" value="KAL1242861.1"/>
    <property type="molecule type" value="Genomic_DNA"/>
</dbReference>
<dbReference type="SMART" id="SM00212">
    <property type="entry name" value="UBCc"/>
    <property type="match status" value="1"/>
</dbReference>
<gene>
    <name evidence="2" type="ORF">TSPI_08802</name>
</gene>
<evidence type="ECO:0000313" key="2">
    <source>
        <dbReference type="EMBL" id="KAL1242861.1"/>
    </source>
</evidence>
<evidence type="ECO:0000313" key="3">
    <source>
        <dbReference type="Proteomes" id="UP001558632"/>
    </source>
</evidence>
<name>A0ABR3KT72_TRISP</name>
<proteinExistence type="predicted"/>
<protein>
    <submittedName>
        <fullName evidence="2">Protein C12orf4</fullName>
    </submittedName>
</protein>
<dbReference type="InterPro" id="IPR019311">
    <property type="entry name" value="Fy-3"/>
</dbReference>
<feature type="domain" description="UBC core" evidence="1">
    <location>
        <begin position="13"/>
        <end position="164"/>
    </location>
</feature>
<dbReference type="Pfam" id="PF00179">
    <property type="entry name" value="UQ_con"/>
    <property type="match status" value="1"/>
</dbReference>
<dbReference type="Pfam" id="PF10154">
    <property type="entry name" value="Fy-3"/>
    <property type="match status" value="1"/>
</dbReference>
<dbReference type="SUPFAM" id="SSF54495">
    <property type="entry name" value="UBC-like"/>
    <property type="match status" value="1"/>
</dbReference>
<dbReference type="PANTHER" id="PTHR16525:SF0">
    <property type="entry name" value="PROTEIN C12ORF4"/>
    <property type="match status" value="1"/>
</dbReference>
<dbReference type="InterPro" id="IPR000608">
    <property type="entry name" value="UBC"/>
</dbReference>
<dbReference type="Gene3D" id="3.10.110.10">
    <property type="entry name" value="Ubiquitin Conjugating Enzyme"/>
    <property type="match status" value="1"/>
</dbReference>
<reference evidence="2 3" key="1">
    <citation type="submission" date="2024-07" db="EMBL/GenBank/DDBJ databases">
        <title>Enhanced genomic and transcriptomic resources for Trichinella pseudospiralis and T. spiralis underpin the discovery of pronounced molecular differences between stages and species.</title>
        <authorList>
            <person name="Pasi K.K."/>
            <person name="La Rosa G."/>
            <person name="Gomez-Morales M.A."/>
            <person name="Tosini F."/>
            <person name="Sumanam S."/>
            <person name="Young N.D."/>
            <person name="Chang B.C."/>
            <person name="Robin G.B."/>
        </authorList>
    </citation>
    <scope>NUCLEOTIDE SEQUENCE [LARGE SCALE GENOMIC DNA]</scope>
    <source>
        <strain evidence="2">ISS534</strain>
    </source>
</reference>
<dbReference type="PROSITE" id="PS50127">
    <property type="entry name" value="UBC_2"/>
    <property type="match status" value="1"/>
</dbReference>
<dbReference type="InterPro" id="IPR016135">
    <property type="entry name" value="UBQ-conjugating_enzyme/RWD"/>
</dbReference>
<keyword evidence="3" id="KW-1185">Reference proteome</keyword>
<dbReference type="PANTHER" id="PTHR16525">
    <property type="entry name" value="PROTEIN C12ORF4"/>
    <property type="match status" value="1"/>
</dbReference>
<accession>A0ABR3KT72</accession>
<evidence type="ECO:0000259" key="1">
    <source>
        <dbReference type="PROSITE" id="PS50127"/>
    </source>
</evidence>
<dbReference type="Proteomes" id="UP001558632">
    <property type="component" value="Unassembled WGS sequence"/>
</dbReference>